<evidence type="ECO:0000256" key="8">
    <source>
        <dbReference type="SAM" id="Phobius"/>
    </source>
</evidence>
<dbReference type="SUPFAM" id="SSF90123">
    <property type="entry name" value="ABC transporter transmembrane region"/>
    <property type="match status" value="1"/>
</dbReference>
<accession>A0A251SJQ5</accession>
<dbReference type="GO" id="GO:0042626">
    <property type="term" value="F:ATPase-coupled transmembrane transporter activity"/>
    <property type="evidence" value="ECO:0000318"/>
    <property type="project" value="GO_Central"/>
</dbReference>
<protein>
    <submittedName>
        <fullName evidence="11">Putative ABC transporter type 1, transmembrane domain-containing protein</fullName>
    </submittedName>
    <submittedName>
        <fullName evidence="10">Type I protein exporter</fullName>
    </submittedName>
</protein>
<evidence type="ECO:0000256" key="2">
    <source>
        <dbReference type="ARBA" id="ARBA00022448"/>
    </source>
</evidence>
<feature type="transmembrane region" description="Helical" evidence="8">
    <location>
        <begin position="26"/>
        <end position="49"/>
    </location>
</feature>
<dbReference type="PROSITE" id="PS50929">
    <property type="entry name" value="ABC_TM1F"/>
    <property type="match status" value="1"/>
</dbReference>
<evidence type="ECO:0000313" key="11">
    <source>
        <dbReference type="EMBL" id="OTF98762.1"/>
    </source>
</evidence>
<evidence type="ECO:0000256" key="4">
    <source>
        <dbReference type="ARBA" id="ARBA00022737"/>
    </source>
</evidence>
<dbReference type="InParanoid" id="A0A251SJQ5"/>
<evidence type="ECO:0000256" key="1">
    <source>
        <dbReference type="ARBA" id="ARBA00007577"/>
    </source>
</evidence>
<dbReference type="Pfam" id="PF00664">
    <property type="entry name" value="ABC_membrane"/>
    <property type="match status" value="1"/>
</dbReference>
<dbReference type="GO" id="GO:0005886">
    <property type="term" value="C:plasma membrane"/>
    <property type="evidence" value="ECO:0000318"/>
    <property type="project" value="GO_Central"/>
</dbReference>
<dbReference type="PANTHER" id="PTHR45136:SF2">
    <property type="entry name" value="ABC TRANSPORTER DOMAIN-CONTAINING PROTEIN"/>
    <property type="match status" value="1"/>
</dbReference>
<reference evidence="10 12" key="1">
    <citation type="journal article" date="2017" name="Nature">
        <title>The sunflower genome provides insights into oil metabolism, flowering and Asterid evolution.</title>
        <authorList>
            <person name="Badouin H."/>
            <person name="Gouzy J."/>
            <person name="Grassa C.J."/>
            <person name="Murat F."/>
            <person name="Staton S.E."/>
            <person name="Cottret L."/>
            <person name="Lelandais-Briere C."/>
            <person name="Owens G.L."/>
            <person name="Carrere S."/>
            <person name="Mayjonade B."/>
            <person name="Legrand L."/>
            <person name="Gill N."/>
            <person name="Kane N.C."/>
            <person name="Bowers J.E."/>
            <person name="Hubner S."/>
            <person name="Bellec A."/>
            <person name="Berard A."/>
            <person name="Berges H."/>
            <person name="Blanchet N."/>
            <person name="Boniface M.C."/>
            <person name="Brunel D."/>
            <person name="Catrice O."/>
            <person name="Chaidir N."/>
            <person name="Claudel C."/>
            <person name="Donnadieu C."/>
            <person name="Faraut T."/>
            <person name="Fievet G."/>
            <person name="Helmstetter N."/>
            <person name="King M."/>
            <person name="Knapp S.J."/>
            <person name="Lai Z."/>
            <person name="Le Paslier M.C."/>
            <person name="Lippi Y."/>
            <person name="Lorenzon L."/>
            <person name="Mandel J.R."/>
            <person name="Marage G."/>
            <person name="Marchand G."/>
            <person name="Marquand E."/>
            <person name="Bret-Mestries E."/>
            <person name="Morien E."/>
            <person name="Nambeesan S."/>
            <person name="Nguyen T."/>
            <person name="Pegot-Espagnet P."/>
            <person name="Pouilly N."/>
            <person name="Raftis F."/>
            <person name="Sallet E."/>
            <person name="Schiex T."/>
            <person name="Thomas J."/>
            <person name="Vandecasteele C."/>
            <person name="Vares D."/>
            <person name="Vear F."/>
            <person name="Vautrin S."/>
            <person name="Crespi M."/>
            <person name="Mangin B."/>
            <person name="Burke J.M."/>
            <person name="Salse J."/>
            <person name="Munos S."/>
            <person name="Vincourt P."/>
            <person name="Rieseberg L.H."/>
            <person name="Langlade N.B."/>
        </authorList>
    </citation>
    <scope>NUCLEOTIDE SEQUENCE [LARGE SCALE GENOMIC DNA]</scope>
    <source>
        <strain evidence="12">cv. SF193</strain>
        <tissue evidence="10">Leaves</tissue>
    </source>
</reference>
<sequence length="252" mass="28667">MTKYRKETCRNGSFRSLFMHADGADMLLMTVGFLGAVGEGIGLPAMLFYTSTIMNNIGDSSSLSSDVFTNKINQVNLILYIHQVYINYAQHFFLNKIYVVKPKPEGFETFNSEVYQRIIYLFISWKGLRAGLVIGNPINAVSLCYLAIVLWFACFLEGYCWSRTAQRQASRLRSAYLKAILRQEVAYFDLNVKSTVDVITSVSGDSLIIQEVISEKVPRSNPQEFLPLKNAIRRKLVILVRESLCFFICFKA</sequence>
<organism evidence="11 12">
    <name type="scientific">Helianthus annuus</name>
    <name type="common">Common sunflower</name>
    <dbReference type="NCBI Taxonomy" id="4232"/>
    <lineage>
        <taxon>Eukaryota</taxon>
        <taxon>Viridiplantae</taxon>
        <taxon>Streptophyta</taxon>
        <taxon>Embryophyta</taxon>
        <taxon>Tracheophyta</taxon>
        <taxon>Spermatophyta</taxon>
        <taxon>Magnoliopsida</taxon>
        <taxon>eudicotyledons</taxon>
        <taxon>Gunneridae</taxon>
        <taxon>Pentapetalae</taxon>
        <taxon>asterids</taxon>
        <taxon>campanulids</taxon>
        <taxon>Asterales</taxon>
        <taxon>Asteraceae</taxon>
        <taxon>Asteroideae</taxon>
        <taxon>Heliantheae alliance</taxon>
        <taxon>Heliantheae</taxon>
        <taxon>Helianthus</taxon>
    </lineage>
</organism>
<keyword evidence="6 8" id="KW-0472">Membrane</keyword>
<dbReference type="Proteomes" id="UP000215914">
    <property type="component" value="Chromosome 14"/>
</dbReference>
<dbReference type="InterPro" id="IPR011527">
    <property type="entry name" value="ABC1_TM_dom"/>
</dbReference>
<dbReference type="Gene3D" id="1.20.1560.10">
    <property type="entry name" value="ABC transporter type 1, transmembrane domain"/>
    <property type="match status" value="1"/>
</dbReference>
<keyword evidence="5 8" id="KW-1133">Transmembrane helix</keyword>
<keyword evidence="2" id="KW-0813">Transport</keyword>
<dbReference type="GO" id="GO:0005524">
    <property type="term" value="F:ATP binding"/>
    <property type="evidence" value="ECO:0007669"/>
    <property type="project" value="InterPro"/>
</dbReference>
<evidence type="ECO:0000313" key="10">
    <source>
        <dbReference type="EMBL" id="KAF5769863.1"/>
    </source>
</evidence>
<reference evidence="10" key="3">
    <citation type="submission" date="2020-06" db="EMBL/GenBank/DDBJ databases">
        <title>Helianthus annuus Genome sequencing and assembly Release 2.</title>
        <authorList>
            <person name="Gouzy J."/>
            <person name="Langlade N."/>
            <person name="Munos S."/>
        </authorList>
    </citation>
    <scope>NUCLEOTIDE SEQUENCE</scope>
    <source>
        <tissue evidence="10">Leaves</tissue>
    </source>
</reference>
<evidence type="ECO:0000256" key="5">
    <source>
        <dbReference type="ARBA" id="ARBA00022989"/>
    </source>
</evidence>
<dbReference type="Gramene" id="mRNA:HanXRQr2_Chr14g0653121">
    <property type="protein sequence ID" value="mRNA:HanXRQr2_Chr14g0653121"/>
    <property type="gene ID" value="HanXRQr2_Chr14g0653121"/>
</dbReference>
<dbReference type="InterPro" id="IPR036640">
    <property type="entry name" value="ABC1_TM_sf"/>
</dbReference>
<feature type="transmembrane region" description="Helical" evidence="8">
    <location>
        <begin position="138"/>
        <end position="161"/>
    </location>
</feature>
<feature type="domain" description="ABC transmembrane type-1" evidence="9">
    <location>
        <begin position="31"/>
        <end position="218"/>
    </location>
</feature>
<proteinExistence type="inferred from homology"/>
<name>A0A251SJQ5_HELAN</name>
<keyword evidence="12" id="KW-1185">Reference proteome</keyword>
<dbReference type="EMBL" id="CM007903">
    <property type="protein sequence ID" value="OTF98762.1"/>
    <property type="molecule type" value="Genomic_DNA"/>
</dbReference>
<evidence type="ECO:0000256" key="6">
    <source>
        <dbReference type="ARBA" id="ARBA00023136"/>
    </source>
</evidence>
<comment type="similarity">
    <text evidence="1">Belongs to the ABC transporter superfamily. ABCB family. Multidrug resistance exporter (TC 3.A.1.201) subfamily.</text>
</comment>
<keyword evidence="3 8" id="KW-0812">Transmembrane</keyword>
<evidence type="ECO:0000313" key="12">
    <source>
        <dbReference type="Proteomes" id="UP000215914"/>
    </source>
</evidence>
<evidence type="ECO:0000256" key="7">
    <source>
        <dbReference type="ARBA" id="ARBA00023180"/>
    </source>
</evidence>
<dbReference type="AlphaFoldDB" id="A0A251SJQ5"/>
<dbReference type="PANTHER" id="PTHR45136">
    <property type="entry name" value="ABC TRANSPORTER DOMAIN-CONTAINING PROTEIN"/>
    <property type="match status" value="1"/>
</dbReference>
<evidence type="ECO:0000259" key="9">
    <source>
        <dbReference type="PROSITE" id="PS50929"/>
    </source>
</evidence>
<keyword evidence="4" id="KW-0677">Repeat</keyword>
<dbReference type="EMBL" id="MNCJ02000329">
    <property type="protein sequence ID" value="KAF5769863.1"/>
    <property type="molecule type" value="Genomic_DNA"/>
</dbReference>
<evidence type="ECO:0000256" key="3">
    <source>
        <dbReference type="ARBA" id="ARBA00022692"/>
    </source>
</evidence>
<gene>
    <name evidence="11" type="ORF">HannXRQ_Chr14g0449161</name>
    <name evidence="10" type="ORF">HanXRQr2_Chr14g0653121</name>
</gene>
<dbReference type="GO" id="GO:0140359">
    <property type="term" value="F:ABC-type transporter activity"/>
    <property type="evidence" value="ECO:0007669"/>
    <property type="project" value="InterPro"/>
</dbReference>
<keyword evidence="7" id="KW-0325">Glycoprotein</keyword>
<reference evidence="11" key="2">
    <citation type="submission" date="2017-02" db="EMBL/GenBank/DDBJ databases">
        <title>Sunflower complete genome.</title>
        <authorList>
            <person name="Langlade N."/>
            <person name="Munos S."/>
        </authorList>
    </citation>
    <scope>NUCLEOTIDE SEQUENCE [LARGE SCALE GENOMIC DNA]</scope>
    <source>
        <tissue evidence="11">Leaves</tissue>
    </source>
</reference>